<evidence type="ECO:0000256" key="5">
    <source>
        <dbReference type="ARBA" id="ARBA00022694"/>
    </source>
</evidence>
<evidence type="ECO:0000256" key="1">
    <source>
        <dbReference type="ARBA" id="ARBA00001946"/>
    </source>
</evidence>
<evidence type="ECO:0000256" key="10">
    <source>
        <dbReference type="HAMAP-Rule" id="MF_00185"/>
    </source>
</evidence>
<comment type="function">
    <text evidence="2 10 12">Catalyzes the transfer of a dimethylallyl group onto the adenine at position 37 in tRNAs that read codons beginning with uridine, leading to the formation of N6-(dimethylallyl)adenosine (i(6)A).</text>
</comment>
<dbReference type="Gene3D" id="1.10.20.140">
    <property type="match status" value="1"/>
</dbReference>
<comment type="caution">
    <text evidence="10">Lacks conserved residue(s) required for the propagation of feature annotation.</text>
</comment>
<evidence type="ECO:0000256" key="13">
    <source>
        <dbReference type="RuleBase" id="RU003785"/>
    </source>
</evidence>
<dbReference type="PANTHER" id="PTHR11088:SF60">
    <property type="entry name" value="TRNA DIMETHYLALLYLTRANSFERASE"/>
    <property type="match status" value="1"/>
</dbReference>
<evidence type="ECO:0000256" key="3">
    <source>
        <dbReference type="ARBA" id="ARBA00005842"/>
    </source>
</evidence>
<evidence type="ECO:0000256" key="11">
    <source>
        <dbReference type="RuleBase" id="RU003783"/>
    </source>
</evidence>
<keyword evidence="8 10" id="KW-0460">Magnesium</keyword>
<evidence type="ECO:0000313" key="15">
    <source>
        <dbReference type="Proteomes" id="UP001165667"/>
    </source>
</evidence>
<proteinExistence type="inferred from homology"/>
<organism evidence="14 15">
    <name type="scientific">Lichenifustis flavocetrariae</name>
    <dbReference type="NCBI Taxonomy" id="2949735"/>
    <lineage>
        <taxon>Bacteria</taxon>
        <taxon>Pseudomonadati</taxon>
        <taxon>Pseudomonadota</taxon>
        <taxon>Alphaproteobacteria</taxon>
        <taxon>Hyphomicrobiales</taxon>
        <taxon>Lichenihabitantaceae</taxon>
        <taxon>Lichenifustis</taxon>
    </lineage>
</organism>
<evidence type="ECO:0000256" key="4">
    <source>
        <dbReference type="ARBA" id="ARBA00022679"/>
    </source>
</evidence>
<evidence type="ECO:0000256" key="12">
    <source>
        <dbReference type="RuleBase" id="RU003784"/>
    </source>
</evidence>
<feature type="region of interest" description="Interaction with substrate tRNA" evidence="10">
    <location>
        <begin position="165"/>
        <end position="169"/>
    </location>
</feature>
<accession>A0AA41YXU9</accession>
<keyword evidence="6 10" id="KW-0547">Nucleotide-binding</keyword>
<evidence type="ECO:0000256" key="6">
    <source>
        <dbReference type="ARBA" id="ARBA00022741"/>
    </source>
</evidence>
<dbReference type="HAMAP" id="MF_00185">
    <property type="entry name" value="IPP_trans"/>
    <property type="match status" value="1"/>
</dbReference>
<comment type="similarity">
    <text evidence="3 10 13">Belongs to the IPP transferase family.</text>
</comment>
<reference evidence="14" key="1">
    <citation type="submission" date="2022-05" db="EMBL/GenBank/DDBJ databases">
        <authorList>
            <person name="Pankratov T."/>
        </authorList>
    </citation>
    <scope>NUCLEOTIDE SEQUENCE</scope>
    <source>
        <strain evidence="14">BP6-180914</strain>
    </source>
</reference>
<dbReference type="EC" id="2.5.1.75" evidence="10"/>
<comment type="subunit">
    <text evidence="10">Monomer.</text>
</comment>
<comment type="cofactor">
    <cofactor evidence="1 10">
        <name>Mg(2+)</name>
        <dbReference type="ChEBI" id="CHEBI:18420"/>
    </cofactor>
</comment>
<dbReference type="NCBIfam" id="TIGR00174">
    <property type="entry name" value="miaA"/>
    <property type="match status" value="1"/>
</dbReference>
<sequence length="310" mass="33493">MGDVQLPGKRAILIAGPTASGKSALALTLAERYGGVVINADSMQVYADLHIVTARPSLADLTRVPHRLFGHVDAAQAYSVGHWLGEVKREIEAARLADRVPVLVGGTGLYIKALTQGLSHIPSVPDEIRTRLRAEAAVCTPSDLHARLAALDPGMAARLRPTDPQRILRALEIFETTGESLLSFQAVRESPVLPMSDVAGVFLAPPRPELNGRIDRRFDIMIEMGAEQEIAALAARKLDPTLPALRSLGVPPLMSALAGDLSLAEAINQAKLASRRYAKRQLTFARHQIEGLTWIDPSDAEAHLTRQWAS</sequence>
<dbReference type="PANTHER" id="PTHR11088">
    <property type="entry name" value="TRNA DIMETHYLALLYLTRANSFERASE"/>
    <property type="match status" value="1"/>
</dbReference>
<dbReference type="InterPro" id="IPR027417">
    <property type="entry name" value="P-loop_NTPase"/>
</dbReference>
<keyword evidence="7 10" id="KW-0067">ATP-binding</keyword>
<keyword evidence="15" id="KW-1185">Reference proteome</keyword>
<keyword evidence="5 10" id="KW-0819">tRNA processing</keyword>
<dbReference type="Proteomes" id="UP001165667">
    <property type="component" value="Unassembled WGS sequence"/>
</dbReference>
<feature type="site" description="Interaction with substrate tRNA" evidence="10">
    <location>
        <position position="129"/>
    </location>
</feature>
<comment type="catalytic activity">
    <reaction evidence="9 10 11">
        <text>adenosine(37) in tRNA + dimethylallyl diphosphate = N(6)-dimethylallyladenosine(37) in tRNA + diphosphate</text>
        <dbReference type="Rhea" id="RHEA:26482"/>
        <dbReference type="Rhea" id="RHEA-COMP:10162"/>
        <dbReference type="Rhea" id="RHEA-COMP:10375"/>
        <dbReference type="ChEBI" id="CHEBI:33019"/>
        <dbReference type="ChEBI" id="CHEBI:57623"/>
        <dbReference type="ChEBI" id="CHEBI:74411"/>
        <dbReference type="ChEBI" id="CHEBI:74415"/>
        <dbReference type="EC" id="2.5.1.75"/>
    </reaction>
</comment>
<evidence type="ECO:0000313" key="14">
    <source>
        <dbReference type="EMBL" id="MCW6510559.1"/>
    </source>
</evidence>
<evidence type="ECO:0000256" key="2">
    <source>
        <dbReference type="ARBA" id="ARBA00003213"/>
    </source>
</evidence>
<dbReference type="RefSeq" id="WP_282586935.1">
    <property type="nucleotide sequence ID" value="NZ_JAMOIM010000016.1"/>
</dbReference>
<name>A0AA41YXU9_9HYPH</name>
<feature type="binding site" evidence="10">
    <location>
        <begin position="16"/>
        <end position="23"/>
    </location>
    <ligand>
        <name>ATP</name>
        <dbReference type="ChEBI" id="CHEBI:30616"/>
    </ligand>
</feature>
<comment type="caution">
    <text evidence="14">The sequence shown here is derived from an EMBL/GenBank/DDBJ whole genome shotgun (WGS) entry which is preliminary data.</text>
</comment>
<dbReference type="GO" id="GO:0052381">
    <property type="term" value="F:tRNA dimethylallyltransferase activity"/>
    <property type="evidence" value="ECO:0007669"/>
    <property type="project" value="UniProtKB-UniRule"/>
</dbReference>
<feature type="region of interest" description="Interaction with substrate tRNA" evidence="10">
    <location>
        <begin position="41"/>
        <end position="44"/>
    </location>
</feature>
<feature type="binding site" evidence="10">
    <location>
        <begin position="18"/>
        <end position="23"/>
    </location>
    <ligand>
        <name>substrate</name>
    </ligand>
</feature>
<keyword evidence="4 10" id="KW-0808">Transferase</keyword>
<evidence type="ECO:0000256" key="8">
    <source>
        <dbReference type="ARBA" id="ARBA00022842"/>
    </source>
</evidence>
<gene>
    <name evidence="10 14" type="primary">miaA</name>
    <name evidence="14" type="ORF">M8523_21300</name>
</gene>
<evidence type="ECO:0000256" key="7">
    <source>
        <dbReference type="ARBA" id="ARBA00022840"/>
    </source>
</evidence>
<dbReference type="Gene3D" id="3.40.50.300">
    <property type="entry name" value="P-loop containing nucleotide triphosphate hydrolases"/>
    <property type="match status" value="1"/>
</dbReference>
<dbReference type="GO" id="GO:0006400">
    <property type="term" value="P:tRNA modification"/>
    <property type="evidence" value="ECO:0007669"/>
    <property type="project" value="TreeGrafter"/>
</dbReference>
<protein>
    <recommendedName>
        <fullName evidence="10">tRNA dimethylallyltransferase</fullName>
        <ecNumber evidence="10">2.5.1.75</ecNumber>
    </recommendedName>
    <alternativeName>
        <fullName evidence="10">Dimethylallyl diphosphate:tRNA dimethylallyltransferase</fullName>
        <shortName evidence="10">DMAPP:tRNA dimethylallyltransferase</shortName>
        <shortName evidence="10">DMATase</shortName>
    </alternativeName>
    <alternativeName>
        <fullName evidence="10">Isopentenyl-diphosphate:tRNA isopentenyltransferase</fullName>
        <shortName evidence="10">IPP transferase</shortName>
        <shortName evidence="10">IPPT</shortName>
        <shortName evidence="10">IPTase</shortName>
    </alternativeName>
</protein>
<dbReference type="InterPro" id="IPR018022">
    <property type="entry name" value="IPT"/>
</dbReference>
<dbReference type="EMBL" id="JAMOIM010000016">
    <property type="protein sequence ID" value="MCW6510559.1"/>
    <property type="molecule type" value="Genomic_DNA"/>
</dbReference>
<dbReference type="AlphaFoldDB" id="A0AA41YXU9"/>
<dbReference type="SUPFAM" id="SSF52540">
    <property type="entry name" value="P-loop containing nucleoside triphosphate hydrolases"/>
    <property type="match status" value="2"/>
</dbReference>
<dbReference type="Pfam" id="PF01715">
    <property type="entry name" value="IPPT"/>
    <property type="match status" value="1"/>
</dbReference>
<dbReference type="InterPro" id="IPR039657">
    <property type="entry name" value="Dimethylallyltransferase"/>
</dbReference>
<dbReference type="GO" id="GO:0005524">
    <property type="term" value="F:ATP binding"/>
    <property type="evidence" value="ECO:0007669"/>
    <property type="project" value="UniProtKB-UniRule"/>
</dbReference>
<evidence type="ECO:0000256" key="9">
    <source>
        <dbReference type="ARBA" id="ARBA00049563"/>
    </source>
</evidence>
<feature type="site" description="Interaction with substrate tRNA" evidence="10">
    <location>
        <position position="107"/>
    </location>
</feature>